<protein>
    <submittedName>
        <fullName evidence="2">Uncharacterized protein</fullName>
    </submittedName>
</protein>
<dbReference type="EMBL" id="LQMQ01000020">
    <property type="protein sequence ID" value="KUO41476.1"/>
    <property type="molecule type" value="Genomic_DNA"/>
</dbReference>
<accession>A0A147JY24</accession>
<feature type="compositionally biased region" description="Low complexity" evidence="1">
    <location>
        <begin position="129"/>
        <end position="148"/>
    </location>
</feature>
<sequence>MPNGADVSVEFRLWGSDGKKVLAVVQVPSSDRSPLAAALLAMPELLSQLAKAGVKELGWKGFVPSGRLRPASAWLLYGEIREPDLLEARKKALEIAESAGIRLDPDPAAGRVGRLGELDIAKLLANAGNKGSDSKGSVNSSSVRSRLR</sequence>
<organism evidence="2 3">
    <name type="scientific">Hadarchaeum yellowstonense</name>
    <dbReference type="NCBI Taxonomy" id="1776334"/>
    <lineage>
        <taxon>Archaea</taxon>
        <taxon>Methanobacteriati</taxon>
        <taxon>Candidatus Hadarchaeota</taxon>
        <taxon>Candidatus Hadarchaeia</taxon>
        <taxon>Candidatus Hadarchaeales</taxon>
        <taxon>Candidatus Hadarchaeaceae</taxon>
        <taxon>Candidatus Hadarchaeum</taxon>
    </lineage>
</organism>
<evidence type="ECO:0000256" key="1">
    <source>
        <dbReference type="SAM" id="MobiDB-lite"/>
    </source>
</evidence>
<reference evidence="2 3" key="1">
    <citation type="journal article" date="2016" name="Nat. Microbiol.">
        <title>Genomic inference of the metabolism of cosmopolitan subsurface Archaea, Hadesarchaea.</title>
        <authorList>
            <person name="Baker B.J."/>
            <person name="Saw J.H."/>
            <person name="Lind A.E."/>
            <person name="Lazar C.S."/>
            <person name="Hinrichs K.-U."/>
            <person name="Teske A.P."/>
            <person name="Ettema T.J."/>
        </authorList>
    </citation>
    <scope>NUCLEOTIDE SEQUENCE [LARGE SCALE GENOMIC DNA]</scope>
</reference>
<gene>
    <name evidence="2" type="ORF">APZ16_07275</name>
</gene>
<comment type="caution">
    <text evidence="2">The sequence shown here is derived from an EMBL/GenBank/DDBJ whole genome shotgun (WGS) entry which is preliminary data.</text>
</comment>
<evidence type="ECO:0000313" key="2">
    <source>
        <dbReference type="EMBL" id="KUO41476.1"/>
    </source>
</evidence>
<evidence type="ECO:0000313" key="3">
    <source>
        <dbReference type="Proteomes" id="UP000074294"/>
    </source>
</evidence>
<dbReference type="AlphaFoldDB" id="A0A147JY24"/>
<name>A0A147JY24_HADYE</name>
<feature type="region of interest" description="Disordered" evidence="1">
    <location>
        <begin position="127"/>
        <end position="148"/>
    </location>
</feature>
<proteinExistence type="predicted"/>
<dbReference type="Proteomes" id="UP000074294">
    <property type="component" value="Unassembled WGS sequence"/>
</dbReference>